<evidence type="ECO:0000313" key="1">
    <source>
        <dbReference type="EMBL" id="TVM15826.1"/>
    </source>
</evidence>
<dbReference type="EMBL" id="QMIE01000014">
    <property type="protein sequence ID" value="TVM15826.1"/>
    <property type="molecule type" value="Genomic_DNA"/>
</dbReference>
<evidence type="ECO:0000313" key="2">
    <source>
        <dbReference type="Proteomes" id="UP000448292"/>
    </source>
</evidence>
<reference evidence="1 2" key="1">
    <citation type="submission" date="2018-06" db="EMBL/GenBank/DDBJ databases">
        <title>Complete genome of Desulfovibrio indonesiensis P37SLT.</title>
        <authorList>
            <person name="Crispim J.S."/>
            <person name="Vidigal P.M.P."/>
            <person name="Silva L.C.F."/>
            <person name="Laguardia C.N."/>
            <person name="Araujo L.C."/>
            <person name="Dias R.S."/>
            <person name="Sousa M.P."/>
            <person name="Paula S.O."/>
            <person name="Silva C."/>
        </authorList>
    </citation>
    <scope>NUCLEOTIDE SEQUENCE [LARGE SCALE GENOMIC DNA]</scope>
    <source>
        <strain evidence="1 2">P37SLT</strain>
    </source>
</reference>
<protein>
    <submittedName>
        <fullName evidence="1">Uncharacterized protein</fullName>
    </submittedName>
</protein>
<gene>
    <name evidence="1" type="ORF">DPQ33_14070</name>
</gene>
<accession>A0A7M3MBY0</accession>
<proteinExistence type="predicted"/>
<sequence>MTEHNDHTLQERLKNCIQTILELEPDVERLELGHILREEYSTLREFLERVDSVQLDEGEVERIEKATERFLEELETPLGNTRESHMRGRIMQ</sequence>
<dbReference type="RefSeq" id="WP_144303869.1">
    <property type="nucleotide sequence ID" value="NZ_QMIE01000014.1"/>
</dbReference>
<organism evidence="1 2">
    <name type="scientific">Oceanidesulfovibrio indonesiensis</name>
    <dbReference type="NCBI Taxonomy" id="54767"/>
    <lineage>
        <taxon>Bacteria</taxon>
        <taxon>Pseudomonadati</taxon>
        <taxon>Thermodesulfobacteriota</taxon>
        <taxon>Desulfovibrionia</taxon>
        <taxon>Desulfovibrionales</taxon>
        <taxon>Desulfovibrionaceae</taxon>
        <taxon>Oceanidesulfovibrio</taxon>
    </lineage>
</organism>
<keyword evidence="2" id="KW-1185">Reference proteome</keyword>
<name>A0A7M3MBY0_9BACT</name>
<dbReference type="AlphaFoldDB" id="A0A7M3MBY0"/>
<comment type="caution">
    <text evidence="1">The sequence shown here is derived from an EMBL/GenBank/DDBJ whole genome shotgun (WGS) entry which is preliminary data.</text>
</comment>
<dbReference type="OrthoDB" id="5521552at2"/>
<dbReference type="Proteomes" id="UP000448292">
    <property type="component" value="Unassembled WGS sequence"/>
</dbReference>